<organism evidence="7 8">
    <name type="scientific">Thalassospira mesophila</name>
    <dbReference type="NCBI Taxonomy" id="1293891"/>
    <lineage>
        <taxon>Bacteria</taxon>
        <taxon>Pseudomonadati</taxon>
        <taxon>Pseudomonadota</taxon>
        <taxon>Alphaproteobacteria</taxon>
        <taxon>Rhodospirillales</taxon>
        <taxon>Thalassospiraceae</taxon>
        <taxon>Thalassospira</taxon>
    </lineage>
</organism>
<keyword evidence="3 5" id="KW-1133">Transmembrane helix</keyword>
<keyword evidence="4 5" id="KW-0472">Membrane</keyword>
<protein>
    <submittedName>
        <fullName evidence="7">Polymerase</fullName>
    </submittedName>
</protein>
<feature type="domain" description="O-antigen ligase-related" evidence="6">
    <location>
        <begin position="199"/>
        <end position="345"/>
    </location>
</feature>
<evidence type="ECO:0000256" key="2">
    <source>
        <dbReference type="ARBA" id="ARBA00022692"/>
    </source>
</evidence>
<comment type="subcellular location">
    <subcellularLocation>
        <location evidence="1">Membrane</location>
        <topology evidence="1">Multi-pass membrane protein</topology>
    </subcellularLocation>
</comment>
<accession>A0A1Y2L541</accession>
<reference evidence="7 8" key="1">
    <citation type="submission" date="2014-03" db="EMBL/GenBank/DDBJ databases">
        <title>The draft genome sequence of Thalassospira mesophila JCM 18969.</title>
        <authorList>
            <person name="Lai Q."/>
            <person name="Shao Z."/>
        </authorList>
    </citation>
    <scope>NUCLEOTIDE SEQUENCE [LARGE SCALE GENOMIC DNA]</scope>
    <source>
        <strain evidence="7 8">JCM 18969</strain>
    </source>
</reference>
<dbReference type="AlphaFoldDB" id="A0A1Y2L541"/>
<feature type="transmembrane region" description="Helical" evidence="5">
    <location>
        <begin position="35"/>
        <end position="50"/>
    </location>
</feature>
<name>A0A1Y2L541_9PROT</name>
<dbReference type="InterPro" id="IPR007016">
    <property type="entry name" value="O-antigen_ligase-rel_domated"/>
</dbReference>
<dbReference type="STRING" id="1293891.TMES_01115"/>
<evidence type="ECO:0000256" key="4">
    <source>
        <dbReference type="ARBA" id="ARBA00023136"/>
    </source>
</evidence>
<keyword evidence="2 5" id="KW-0812">Transmembrane</keyword>
<evidence type="ECO:0000313" key="7">
    <source>
        <dbReference type="EMBL" id="OSQ40932.1"/>
    </source>
</evidence>
<keyword evidence="8" id="KW-1185">Reference proteome</keyword>
<feature type="transmembrane region" description="Helical" evidence="5">
    <location>
        <begin position="391"/>
        <end position="412"/>
    </location>
</feature>
<feature type="transmembrane region" description="Helical" evidence="5">
    <location>
        <begin position="332"/>
        <end position="354"/>
    </location>
</feature>
<dbReference type="EMBL" id="JFKA01000001">
    <property type="protein sequence ID" value="OSQ40932.1"/>
    <property type="molecule type" value="Genomic_DNA"/>
</dbReference>
<evidence type="ECO:0000256" key="1">
    <source>
        <dbReference type="ARBA" id="ARBA00004141"/>
    </source>
</evidence>
<feature type="transmembrane region" description="Helical" evidence="5">
    <location>
        <begin position="62"/>
        <end position="80"/>
    </location>
</feature>
<dbReference type="PANTHER" id="PTHR37422">
    <property type="entry name" value="TEICHURONIC ACID BIOSYNTHESIS PROTEIN TUAE"/>
    <property type="match status" value="1"/>
</dbReference>
<feature type="transmembrane region" description="Helical" evidence="5">
    <location>
        <begin position="92"/>
        <end position="109"/>
    </location>
</feature>
<gene>
    <name evidence="7" type="ORF">TMES_01115</name>
</gene>
<feature type="transmembrane region" description="Helical" evidence="5">
    <location>
        <begin position="366"/>
        <end position="385"/>
    </location>
</feature>
<comment type="caution">
    <text evidence="7">The sequence shown here is derived from an EMBL/GenBank/DDBJ whole genome shotgun (WGS) entry which is preliminary data.</text>
</comment>
<dbReference type="GO" id="GO:0016020">
    <property type="term" value="C:membrane"/>
    <property type="evidence" value="ECO:0007669"/>
    <property type="project" value="UniProtKB-SubCell"/>
</dbReference>
<dbReference type="InterPro" id="IPR051533">
    <property type="entry name" value="WaaL-like"/>
</dbReference>
<feature type="transmembrane region" description="Helical" evidence="5">
    <location>
        <begin position="191"/>
        <end position="208"/>
    </location>
</feature>
<evidence type="ECO:0000256" key="5">
    <source>
        <dbReference type="SAM" id="Phobius"/>
    </source>
</evidence>
<feature type="transmembrane region" description="Helical" evidence="5">
    <location>
        <begin position="12"/>
        <end position="29"/>
    </location>
</feature>
<dbReference type="Pfam" id="PF04932">
    <property type="entry name" value="Wzy_C"/>
    <property type="match status" value="1"/>
</dbReference>
<sequence>MPYSDKIERRLHLAALVFLCLIPTFLLFARGAADVSLVLVGLLFLTRSTLRHDWAWARQIDIAVLLLALLMLVVVVAPFGEYPGKNLSRGLIWVRFVVFYAAISRWVLVDKLAIRVVCYATFAALMVGALDGVYQFITGYSLLGGQGMVANGNRLTGPLDRPNIGSYLSKLAFGVMALAFVAREQLGEKRPLAIGAGVMVPVLAVIFLSGERAASVLTLMGLVAVVIGLFISGGRARVLSIFLGAVGVAGIGLLLSSSDRIAGRVAALGAVVSDYADSIYGQLALMGWRFFTQNPLTGIGMGSFEKVCRAQQPPESLQFGCYPHPHNIYAEWLASSGLVGTVPWLAFVGIVIWAGLRLIRAGHTQTVLVALYLATLNASFFPFAATQSAFSNWPAILAWMSIGCAVAALNVFKRSCPTTA</sequence>
<feature type="transmembrane region" description="Helical" evidence="5">
    <location>
        <begin position="116"/>
        <end position="137"/>
    </location>
</feature>
<feature type="transmembrane region" description="Helical" evidence="5">
    <location>
        <begin position="238"/>
        <end position="255"/>
    </location>
</feature>
<proteinExistence type="predicted"/>
<dbReference type="PANTHER" id="PTHR37422:SF13">
    <property type="entry name" value="LIPOPOLYSACCHARIDE BIOSYNTHESIS PROTEIN PA4999-RELATED"/>
    <property type="match status" value="1"/>
</dbReference>
<evidence type="ECO:0000313" key="8">
    <source>
        <dbReference type="Proteomes" id="UP000193391"/>
    </source>
</evidence>
<dbReference type="Proteomes" id="UP000193391">
    <property type="component" value="Unassembled WGS sequence"/>
</dbReference>
<evidence type="ECO:0000256" key="3">
    <source>
        <dbReference type="ARBA" id="ARBA00022989"/>
    </source>
</evidence>
<dbReference type="OrthoDB" id="5801261at2"/>
<feature type="transmembrane region" description="Helical" evidence="5">
    <location>
        <begin position="214"/>
        <end position="231"/>
    </location>
</feature>
<evidence type="ECO:0000259" key="6">
    <source>
        <dbReference type="Pfam" id="PF04932"/>
    </source>
</evidence>
<feature type="transmembrane region" description="Helical" evidence="5">
    <location>
        <begin position="164"/>
        <end position="182"/>
    </location>
</feature>